<dbReference type="Proteomes" id="UP000829494">
    <property type="component" value="Chromosome"/>
</dbReference>
<name>A0ABY3YT48_STRRM</name>
<evidence type="ECO:0000313" key="2">
    <source>
        <dbReference type="Proteomes" id="UP000829494"/>
    </source>
</evidence>
<proteinExistence type="predicted"/>
<organism evidence="1 2">
    <name type="scientific">Streptomyces rimosus subsp. rimosus</name>
    <dbReference type="NCBI Taxonomy" id="132474"/>
    <lineage>
        <taxon>Bacteria</taxon>
        <taxon>Bacillati</taxon>
        <taxon>Actinomycetota</taxon>
        <taxon>Actinomycetes</taxon>
        <taxon>Kitasatosporales</taxon>
        <taxon>Streptomycetaceae</taxon>
        <taxon>Streptomyces</taxon>
    </lineage>
</organism>
<reference evidence="1 2" key="1">
    <citation type="submission" date="2022-03" db="EMBL/GenBank/DDBJ databases">
        <title>Complete genome of Streptomyces rimosus ssp. rimosus R7 (=ATCC 10970).</title>
        <authorList>
            <person name="Beganovic S."/>
            <person name="Ruckert C."/>
            <person name="Busche T."/>
            <person name="Kalinowski J."/>
            <person name="Wittmann C."/>
        </authorList>
    </citation>
    <scope>NUCLEOTIDE SEQUENCE [LARGE SCALE GENOMIC DNA]</scope>
    <source>
        <strain evidence="1 2">R7</strain>
    </source>
</reference>
<dbReference type="RefSeq" id="WP_003979372.1">
    <property type="nucleotide sequence ID" value="NZ_CP043497.1"/>
</dbReference>
<accession>A0ABY3YT48</accession>
<gene>
    <name evidence="1" type="ORF">SRIMR7_02920</name>
</gene>
<dbReference type="GeneID" id="66859836"/>
<evidence type="ECO:0000313" key="1">
    <source>
        <dbReference type="EMBL" id="UNZ01083.1"/>
    </source>
</evidence>
<sequence length="60" mass="6683">MPSPHLRKAQPNVRRYCQEAGIHYLEASLFASYRQVLKSLHHAGTPIRQGTRAAPDTPTG</sequence>
<protein>
    <recommendedName>
        <fullName evidence="3">Delta fatty acid desaturase</fullName>
    </recommendedName>
</protein>
<dbReference type="EMBL" id="CP094298">
    <property type="protein sequence ID" value="UNZ01083.1"/>
    <property type="molecule type" value="Genomic_DNA"/>
</dbReference>
<keyword evidence="2" id="KW-1185">Reference proteome</keyword>
<evidence type="ECO:0008006" key="3">
    <source>
        <dbReference type="Google" id="ProtNLM"/>
    </source>
</evidence>